<keyword evidence="4" id="KW-1185">Reference proteome</keyword>
<gene>
    <name evidence="3" type="ORF">B1H18_31370</name>
</gene>
<dbReference type="PANTHER" id="PTHR24301">
    <property type="entry name" value="THROMBOXANE-A SYNTHASE"/>
    <property type="match status" value="1"/>
</dbReference>
<dbReference type="InterPro" id="IPR036396">
    <property type="entry name" value="Cyt_P450_sf"/>
</dbReference>
<dbReference type="STRING" id="83656.B1H18_31370"/>
<keyword evidence="1 2" id="KW-0408">Iron</keyword>
<keyword evidence="2" id="KW-0560">Oxidoreductase</keyword>
<dbReference type="Pfam" id="PF00067">
    <property type="entry name" value="p450"/>
    <property type="match status" value="1"/>
</dbReference>
<dbReference type="GO" id="GO:0020037">
    <property type="term" value="F:heme binding"/>
    <property type="evidence" value="ECO:0007669"/>
    <property type="project" value="InterPro"/>
</dbReference>
<keyword evidence="1 2" id="KW-0349">Heme</keyword>
<evidence type="ECO:0000313" key="4">
    <source>
        <dbReference type="Proteomes" id="UP000190539"/>
    </source>
</evidence>
<dbReference type="PANTHER" id="PTHR24301:SF2">
    <property type="entry name" value="THROMBOXANE-A SYNTHASE"/>
    <property type="match status" value="1"/>
</dbReference>
<comment type="similarity">
    <text evidence="2">Belongs to the cytochrome P450 family.</text>
</comment>
<comment type="cofactor">
    <cofactor evidence="1">
        <name>heme</name>
        <dbReference type="ChEBI" id="CHEBI:30413"/>
    </cofactor>
</comment>
<dbReference type="GO" id="GO:0016705">
    <property type="term" value="F:oxidoreductase activity, acting on paired donors, with incorporation or reduction of molecular oxygen"/>
    <property type="evidence" value="ECO:0007669"/>
    <property type="project" value="InterPro"/>
</dbReference>
<evidence type="ECO:0000313" key="3">
    <source>
        <dbReference type="EMBL" id="OON72076.1"/>
    </source>
</evidence>
<proteinExistence type="inferred from homology"/>
<dbReference type="Proteomes" id="UP000190539">
    <property type="component" value="Unassembled WGS sequence"/>
</dbReference>
<sequence length="460" mass="51463">MMTVSTEIELRPVPGPRGLPLLGNLPAFGKDPLSFFSSLRDEYGDAVTWSLGSRPALFVAHPAHIAELMAEVEHTFEPGDVGWTFAKVCGESILRSRGAQWRRKRAMVQPTVRPKQVRGYATTMVECAQQRGNGWREGGRIDVGREMERITQRIVSRTLFGNDLGARADVLGESLSAIEWEMGAEVRSLRLFLPPWVPSAARRRLLAELAVVDEEVGRLVRTRRQAMDRGEEREREDLLSRLLAARDGQGQRLSSKEVRDEAVTLWIAGNGTSTTALTWTWYLLARNPGARTKLTAELQRVLGDRSPSFEDYESLTYTRQVIKESLRLYPPAWVIPLRAKAGARLGGHAIRAGDAVWCSQWVTHRDPRWFTDPLAFRPERWDGESTANTSWQTWFPFGTGPRTCVGARFAQVETALVLATLARRWHLEVDPGEVVPQAVQLLQPSTPVRATVRAAAPPST</sequence>
<evidence type="ECO:0000256" key="2">
    <source>
        <dbReference type="RuleBase" id="RU000461"/>
    </source>
</evidence>
<reference evidence="3 4" key="1">
    <citation type="submission" date="2017-02" db="EMBL/GenBank/DDBJ databases">
        <title>Draft Genome Sequence of Streptomyces tsukubaensis F601, a Producer of the immunosuppressant tacrolimus FK506.</title>
        <authorList>
            <person name="Zong G."/>
            <person name="Zhong C."/>
            <person name="Fu J."/>
            <person name="Qin R."/>
            <person name="Cao G."/>
        </authorList>
    </citation>
    <scope>NUCLEOTIDE SEQUENCE [LARGE SCALE GENOMIC DNA]</scope>
    <source>
        <strain evidence="3 4">F601</strain>
    </source>
</reference>
<dbReference type="PROSITE" id="PS00086">
    <property type="entry name" value="CYTOCHROME_P450"/>
    <property type="match status" value="1"/>
</dbReference>
<dbReference type="SUPFAM" id="SSF48264">
    <property type="entry name" value="Cytochrome P450"/>
    <property type="match status" value="1"/>
</dbReference>
<dbReference type="GO" id="GO:0004497">
    <property type="term" value="F:monooxygenase activity"/>
    <property type="evidence" value="ECO:0007669"/>
    <property type="project" value="UniProtKB-KW"/>
</dbReference>
<dbReference type="PRINTS" id="PR00463">
    <property type="entry name" value="EP450I"/>
</dbReference>
<comment type="caution">
    <text evidence="3">The sequence shown here is derived from an EMBL/GenBank/DDBJ whole genome shotgun (WGS) entry which is preliminary data.</text>
</comment>
<keyword evidence="2" id="KW-0503">Monooxygenase</keyword>
<accession>A0A1V4A057</accession>
<name>A0A1V4A057_9ACTN</name>
<dbReference type="GO" id="GO:0005506">
    <property type="term" value="F:iron ion binding"/>
    <property type="evidence" value="ECO:0007669"/>
    <property type="project" value="InterPro"/>
</dbReference>
<dbReference type="InterPro" id="IPR001128">
    <property type="entry name" value="Cyt_P450"/>
</dbReference>
<dbReference type="Gene3D" id="1.10.630.10">
    <property type="entry name" value="Cytochrome P450"/>
    <property type="match status" value="1"/>
</dbReference>
<feature type="binding site" description="axial binding residue" evidence="1">
    <location>
        <position position="404"/>
    </location>
    <ligand>
        <name>heme</name>
        <dbReference type="ChEBI" id="CHEBI:30413"/>
    </ligand>
    <ligandPart>
        <name>Fe</name>
        <dbReference type="ChEBI" id="CHEBI:18248"/>
    </ligandPart>
</feature>
<evidence type="ECO:0000256" key="1">
    <source>
        <dbReference type="PIRSR" id="PIRSR602401-1"/>
    </source>
</evidence>
<dbReference type="InterPro" id="IPR002401">
    <property type="entry name" value="Cyt_P450_E_grp-I"/>
</dbReference>
<keyword evidence="1 2" id="KW-0479">Metal-binding</keyword>
<dbReference type="AlphaFoldDB" id="A0A1V4A057"/>
<dbReference type="PRINTS" id="PR00385">
    <property type="entry name" value="P450"/>
</dbReference>
<dbReference type="OrthoDB" id="4746309at2"/>
<protein>
    <submittedName>
        <fullName evidence="3">Cytochrome P450</fullName>
    </submittedName>
</protein>
<organism evidence="3 4">
    <name type="scientific">Streptomyces tsukubensis</name>
    <dbReference type="NCBI Taxonomy" id="83656"/>
    <lineage>
        <taxon>Bacteria</taxon>
        <taxon>Bacillati</taxon>
        <taxon>Actinomycetota</taxon>
        <taxon>Actinomycetes</taxon>
        <taxon>Kitasatosporales</taxon>
        <taxon>Streptomycetaceae</taxon>
        <taxon>Streptomyces</taxon>
    </lineage>
</organism>
<dbReference type="EMBL" id="MVFC01000043">
    <property type="protein sequence ID" value="OON72076.1"/>
    <property type="molecule type" value="Genomic_DNA"/>
</dbReference>
<dbReference type="InterPro" id="IPR017972">
    <property type="entry name" value="Cyt_P450_CS"/>
</dbReference>